<dbReference type="Gene3D" id="6.10.340.10">
    <property type="match status" value="1"/>
</dbReference>
<feature type="compositionally biased region" description="Polar residues" evidence="8">
    <location>
        <begin position="312"/>
        <end position="326"/>
    </location>
</feature>
<dbReference type="Proteomes" id="UP001589836">
    <property type="component" value="Unassembled WGS sequence"/>
</dbReference>
<evidence type="ECO:0000259" key="11">
    <source>
        <dbReference type="PROSITE" id="PS50885"/>
    </source>
</evidence>
<reference evidence="12 13" key="1">
    <citation type="submission" date="2024-09" db="EMBL/GenBank/DDBJ databases">
        <authorList>
            <person name="Sun Q."/>
            <person name="Mori K."/>
        </authorList>
    </citation>
    <scope>NUCLEOTIDE SEQUENCE [LARGE SCALE GENOMIC DNA]</scope>
    <source>
        <strain evidence="12 13">NCAIM B.02529</strain>
    </source>
</reference>
<dbReference type="PROSITE" id="PS50885">
    <property type="entry name" value="HAMP"/>
    <property type="match status" value="1"/>
</dbReference>
<feature type="coiled-coil region" evidence="7">
    <location>
        <begin position="72"/>
        <end position="99"/>
    </location>
</feature>
<dbReference type="PANTHER" id="PTHR32089">
    <property type="entry name" value="METHYL-ACCEPTING CHEMOTAXIS PROTEIN MCPB"/>
    <property type="match status" value="1"/>
</dbReference>
<evidence type="ECO:0000256" key="9">
    <source>
        <dbReference type="SAM" id="Phobius"/>
    </source>
</evidence>
<sequence length="553" mass="61175">MTIRKIILLMSSVPLVLSILLIGFIVAQMIGIQQSSSNDVQLLLKGKELNGDIITTKQTLANYATNPSELNKEEALIQIEEINKSIEALEGEVQTEEQSAWLASTKEKYQNIRSEATQSFTVMDTTEIKRQAARTSGILNDVHMFNLSAQNWYDAKMAQQRNHIERLVLITSIASLVLIVLSVLSSWRLSIRTAVPLRELATKANQVANGDLTVEITQTKKESKNEIVQLSHAFQHMVHNLKDTIYSIETMGKEVHQFSTELSQEMNVLTESTRQVASSTDEMAQGSQSISSDVQEATTTIDDMHASFQTNLEDSKQSHSQSNLALQSVEEGQRSMQQQRSILDKSTASTKSISTSVHHFVEYTDEIENTAQLVNNIAEQTNLLALNAAIEAARAGEHGKGFAVVAEEVRKLADQSRNATEQIFEMVQQIKTGISSIEDVTQQSLAHSHDQEESMEETEAAFASIKDNVTSIFGQLEQLVDGVETSNQMSQHVAASMQNISAVTEETAAGTEEISASSEEQLNSFQKVEAQVHSLQGMIDSLDEKLNQFKLNN</sequence>
<dbReference type="PROSITE" id="PS50111">
    <property type="entry name" value="CHEMOTAXIS_TRANSDUC_2"/>
    <property type="match status" value="1"/>
</dbReference>
<evidence type="ECO:0000256" key="6">
    <source>
        <dbReference type="PROSITE-ProRule" id="PRU00284"/>
    </source>
</evidence>
<gene>
    <name evidence="12" type="ORF">ACFFGV_09150</name>
</gene>
<evidence type="ECO:0000313" key="12">
    <source>
        <dbReference type="EMBL" id="MFC0523730.1"/>
    </source>
</evidence>
<dbReference type="SUPFAM" id="SSF58104">
    <property type="entry name" value="Methyl-accepting chemotaxis protein (MCP) signaling domain"/>
    <property type="match status" value="1"/>
</dbReference>
<feature type="domain" description="HAMP" evidence="11">
    <location>
        <begin position="191"/>
        <end position="246"/>
    </location>
</feature>
<evidence type="ECO:0000259" key="10">
    <source>
        <dbReference type="PROSITE" id="PS50111"/>
    </source>
</evidence>
<evidence type="ECO:0000256" key="5">
    <source>
        <dbReference type="ARBA" id="ARBA00029447"/>
    </source>
</evidence>
<keyword evidence="7" id="KW-0175">Coiled coil</keyword>
<evidence type="ECO:0000256" key="3">
    <source>
        <dbReference type="ARBA" id="ARBA00023136"/>
    </source>
</evidence>
<feature type="region of interest" description="Disordered" evidence="8">
    <location>
        <begin position="441"/>
        <end position="460"/>
    </location>
</feature>
<keyword evidence="9" id="KW-0812">Transmembrane</keyword>
<evidence type="ECO:0000256" key="1">
    <source>
        <dbReference type="ARBA" id="ARBA00004236"/>
    </source>
</evidence>
<dbReference type="CDD" id="cd06225">
    <property type="entry name" value="HAMP"/>
    <property type="match status" value="1"/>
</dbReference>
<feature type="transmembrane region" description="Helical" evidence="9">
    <location>
        <begin position="6"/>
        <end position="27"/>
    </location>
</feature>
<evidence type="ECO:0000256" key="7">
    <source>
        <dbReference type="SAM" id="Coils"/>
    </source>
</evidence>
<dbReference type="EMBL" id="JBHLTP010000007">
    <property type="protein sequence ID" value="MFC0523730.1"/>
    <property type="molecule type" value="Genomic_DNA"/>
</dbReference>
<keyword evidence="9" id="KW-1133">Transmembrane helix</keyword>
<feature type="region of interest" description="Disordered" evidence="8">
    <location>
        <begin position="312"/>
        <end position="338"/>
    </location>
</feature>
<accession>A0ABV6LMT5</accession>
<keyword evidence="2" id="KW-1003">Cell membrane</keyword>
<comment type="subcellular location">
    <subcellularLocation>
        <location evidence="1">Cell membrane</location>
    </subcellularLocation>
</comment>
<dbReference type="SMART" id="SM00283">
    <property type="entry name" value="MA"/>
    <property type="match status" value="1"/>
</dbReference>
<dbReference type="SMART" id="SM00304">
    <property type="entry name" value="HAMP"/>
    <property type="match status" value="1"/>
</dbReference>
<feature type="domain" description="Methyl-accepting transducer" evidence="10">
    <location>
        <begin position="265"/>
        <end position="515"/>
    </location>
</feature>
<evidence type="ECO:0000256" key="4">
    <source>
        <dbReference type="ARBA" id="ARBA00023224"/>
    </source>
</evidence>
<comment type="caution">
    <text evidence="12">The sequence shown here is derived from an EMBL/GenBank/DDBJ whole genome shotgun (WGS) entry which is preliminary data.</text>
</comment>
<protein>
    <submittedName>
        <fullName evidence="12">Methyl-accepting chemotaxis protein</fullName>
    </submittedName>
</protein>
<proteinExistence type="inferred from homology"/>
<evidence type="ECO:0000256" key="8">
    <source>
        <dbReference type="SAM" id="MobiDB-lite"/>
    </source>
</evidence>
<keyword evidence="4 6" id="KW-0807">Transducer</keyword>
<keyword evidence="3 9" id="KW-0472">Membrane</keyword>
<keyword evidence="13" id="KW-1185">Reference proteome</keyword>
<dbReference type="InterPro" id="IPR004089">
    <property type="entry name" value="MCPsignal_dom"/>
</dbReference>
<organism evidence="12 13">
    <name type="scientific">Pontibacillus salicampi</name>
    <dbReference type="NCBI Taxonomy" id="1449801"/>
    <lineage>
        <taxon>Bacteria</taxon>
        <taxon>Bacillati</taxon>
        <taxon>Bacillota</taxon>
        <taxon>Bacilli</taxon>
        <taxon>Bacillales</taxon>
        <taxon>Bacillaceae</taxon>
        <taxon>Pontibacillus</taxon>
    </lineage>
</organism>
<name>A0ABV6LMT5_9BACI</name>
<dbReference type="Gene3D" id="1.10.287.950">
    <property type="entry name" value="Methyl-accepting chemotaxis protein"/>
    <property type="match status" value="1"/>
</dbReference>
<dbReference type="InterPro" id="IPR003660">
    <property type="entry name" value="HAMP_dom"/>
</dbReference>
<dbReference type="PANTHER" id="PTHR32089:SF112">
    <property type="entry name" value="LYSOZYME-LIKE PROTEIN-RELATED"/>
    <property type="match status" value="1"/>
</dbReference>
<dbReference type="RefSeq" id="WP_377346934.1">
    <property type="nucleotide sequence ID" value="NZ_JBHLTP010000007.1"/>
</dbReference>
<evidence type="ECO:0000313" key="13">
    <source>
        <dbReference type="Proteomes" id="UP001589836"/>
    </source>
</evidence>
<dbReference type="Pfam" id="PF00015">
    <property type="entry name" value="MCPsignal"/>
    <property type="match status" value="1"/>
</dbReference>
<comment type="similarity">
    <text evidence="5">Belongs to the methyl-accepting chemotaxis (MCP) protein family.</text>
</comment>
<dbReference type="Pfam" id="PF00672">
    <property type="entry name" value="HAMP"/>
    <property type="match status" value="1"/>
</dbReference>
<evidence type="ECO:0000256" key="2">
    <source>
        <dbReference type="ARBA" id="ARBA00022475"/>
    </source>
</evidence>